<gene>
    <name evidence="2" type="ORF">J5N97_016512</name>
</gene>
<comment type="caution">
    <text evidence="2">The sequence shown here is derived from an EMBL/GenBank/DDBJ whole genome shotgun (WGS) entry which is preliminary data.</text>
</comment>
<keyword evidence="1" id="KW-0812">Transmembrane</keyword>
<reference evidence="2" key="1">
    <citation type="submission" date="2021-03" db="EMBL/GenBank/DDBJ databases">
        <authorList>
            <person name="Li Z."/>
            <person name="Yang C."/>
        </authorList>
    </citation>
    <scope>NUCLEOTIDE SEQUENCE</scope>
    <source>
        <strain evidence="2">Dzin_1.0</strain>
        <tissue evidence="2">Leaf</tissue>
    </source>
</reference>
<feature type="transmembrane region" description="Helical" evidence="1">
    <location>
        <begin position="31"/>
        <end position="50"/>
    </location>
</feature>
<dbReference type="OrthoDB" id="783284at2759"/>
<keyword evidence="1" id="KW-1133">Transmembrane helix</keyword>
<dbReference type="Proteomes" id="UP001085076">
    <property type="component" value="Miscellaneous, Linkage group lg04"/>
</dbReference>
<proteinExistence type="predicted"/>
<evidence type="ECO:0000256" key="1">
    <source>
        <dbReference type="SAM" id="Phobius"/>
    </source>
</evidence>
<name>A0A9D5CLA0_9LILI</name>
<accession>A0A9D5CLA0</accession>
<organism evidence="2 3">
    <name type="scientific">Dioscorea zingiberensis</name>
    <dbReference type="NCBI Taxonomy" id="325984"/>
    <lineage>
        <taxon>Eukaryota</taxon>
        <taxon>Viridiplantae</taxon>
        <taxon>Streptophyta</taxon>
        <taxon>Embryophyta</taxon>
        <taxon>Tracheophyta</taxon>
        <taxon>Spermatophyta</taxon>
        <taxon>Magnoliopsida</taxon>
        <taxon>Liliopsida</taxon>
        <taxon>Dioscoreales</taxon>
        <taxon>Dioscoreaceae</taxon>
        <taxon>Dioscorea</taxon>
    </lineage>
</organism>
<dbReference type="EMBL" id="JAGGNH010000004">
    <property type="protein sequence ID" value="KAJ0974547.1"/>
    <property type="molecule type" value="Genomic_DNA"/>
</dbReference>
<reference evidence="2" key="2">
    <citation type="journal article" date="2022" name="Hortic Res">
        <title>The genome of Dioscorea zingiberensis sheds light on the biosynthesis, origin and evolution of the medicinally important diosgenin saponins.</title>
        <authorList>
            <person name="Li Y."/>
            <person name="Tan C."/>
            <person name="Li Z."/>
            <person name="Guo J."/>
            <person name="Li S."/>
            <person name="Chen X."/>
            <person name="Wang C."/>
            <person name="Dai X."/>
            <person name="Yang H."/>
            <person name="Song W."/>
            <person name="Hou L."/>
            <person name="Xu J."/>
            <person name="Tong Z."/>
            <person name="Xu A."/>
            <person name="Yuan X."/>
            <person name="Wang W."/>
            <person name="Yang Q."/>
            <person name="Chen L."/>
            <person name="Sun Z."/>
            <person name="Wang K."/>
            <person name="Pan B."/>
            <person name="Chen J."/>
            <person name="Bao Y."/>
            <person name="Liu F."/>
            <person name="Qi X."/>
            <person name="Gang D.R."/>
            <person name="Wen J."/>
            <person name="Li J."/>
        </authorList>
    </citation>
    <scope>NUCLEOTIDE SEQUENCE</scope>
    <source>
        <strain evidence="2">Dzin_1.0</strain>
    </source>
</reference>
<keyword evidence="1" id="KW-0472">Membrane</keyword>
<sequence length="173" mass="18700">MLSDLDPTRLELALLSRMAGWETATASRYLLWWRLMAVVASIAATPLLGFRRTNESLGIGKPHPRSKLHDAFSCTDHCFDHLLADKGCCSLFRLGNTVGLQAKKRVLVVCASNTNHPNPNAGKGKAENSSSNVADGPPLLTILAGVLVFLIVCWVISSIVLWLVSLIVNVPPS</sequence>
<protein>
    <submittedName>
        <fullName evidence="2">Uncharacterized protein</fullName>
    </submittedName>
</protein>
<evidence type="ECO:0000313" key="3">
    <source>
        <dbReference type="Proteomes" id="UP001085076"/>
    </source>
</evidence>
<dbReference type="AlphaFoldDB" id="A0A9D5CLA0"/>
<feature type="transmembrane region" description="Helical" evidence="1">
    <location>
        <begin position="139"/>
        <end position="168"/>
    </location>
</feature>
<keyword evidence="3" id="KW-1185">Reference proteome</keyword>
<evidence type="ECO:0000313" key="2">
    <source>
        <dbReference type="EMBL" id="KAJ0974547.1"/>
    </source>
</evidence>